<dbReference type="Proteomes" id="UP000078582">
    <property type="component" value="Chromosome"/>
</dbReference>
<dbReference type="NCBIfam" id="TIGR01145">
    <property type="entry name" value="ATP_synt_delta"/>
    <property type="match status" value="1"/>
</dbReference>
<dbReference type="InterPro" id="IPR026015">
    <property type="entry name" value="ATP_synth_OSCP/delta_N_sf"/>
</dbReference>
<keyword evidence="6 8" id="KW-0139">CF(1)</keyword>
<dbReference type="GeneID" id="42982750"/>
<evidence type="ECO:0000313" key="10">
    <source>
        <dbReference type="Proteomes" id="UP000078582"/>
    </source>
</evidence>
<name>A0A192H4S0_9LACO</name>
<keyword evidence="3 8" id="KW-0375">Hydrogen ion transport</keyword>
<evidence type="ECO:0000256" key="2">
    <source>
        <dbReference type="ARBA" id="ARBA00022448"/>
    </source>
</evidence>
<comment type="subcellular location">
    <subcellularLocation>
        <location evidence="8">Cell membrane</location>
        <topology evidence="8">Peripheral membrane protein</topology>
    </subcellularLocation>
    <subcellularLocation>
        <location evidence="1">Membrane</location>
    </subcellularLocation>
</comment>
<accession>A0A192H4S0</accession>
<evidence type="ECO:0000256" key="7">
    <source>
        <dbReference type="ARBA" id="ARBA00023310"/>
    </source>
</evidence>
<evidence type="ECO:0000256" key="1">
    <source>
        <dbReference type="ARBA" id="ARBA00004370"/>
    </source>
</evidence>
<dbReference type="RefSeq" id="WP_068225106.1">
    <property type="nucleotide sequence ID" value="NZ_CP014623.1"/>
</dbReference>
<dbReference type="Gene3D" id="1.10.520.20">
    <property type="entry name" value="N-terminal domain of the delta subunit of the F1F0-ATP synthase"/>
    <property type="match status" value="1"/>
</dbReference>
<reference evidence="9 10" key="1">
    <citation type="submission" date="2016-03" db="EMBL/GenBank/DDBJ databases">
        <title>Pediococcus and Lactobacillus from brewery environment - whole genome sequencing and assembly.</title>
        <authorList>
            <person name="Behr J."/>
            <person name="Geissler A.J."/>
            <person name="Vogel R.F."/>
        </authorList>
    </citation>
    <scope>NUCLEOTIDE SEQUENCE [LARGE SCALE GENOMIC DNA]</scope>
    <source>
        <strain evidence="9 10">TMW 1.1989</strain>
    </source>
</reference>
<keyword evidence="8" id="KW-1003">Cell membrane</keyword>
<evidence type="ECO:0000256" key="3">
    <source>
        <dbReference type="ARBA" id="ARBA00022781"/>
    </source>
</evidence>
<comment type="function">
    <text evidence="8">This protein is part of the stalk that links CF(0) to CF(1). It either transmits conformational changes from CF(0) to CF(1) or is implicated in proton conduction.</text>
</comment>
<dbReference type="HAMAP" id="MF_01416">
    <property type="entry name" value="ATP_synth_delta_bact"/>
    <property type="match status" value="1"/>
</dbReference>
<proteinExistence type="inferred from homology"/>
<dbReference type="GO" id="GO:0045259">
    <property type="term" value="C:proton-transporting ATP synthase complex"/>
    <property type="evidence" value="ECO:0007669"/>
    <property type="project" value="UniProtKB-KW"/>
</dbReference>
<dbReference type="AlphaFoldDB" id="A0A192H4S0"/>
<dbReference type="GO" id="GO:0005886">
    <property type="term" value="C:plasma membrane"/>
    <property type="evidence" value="ECO:0007669"/>
    <property type="project" value="UniProtKB-SubCell"/>
</dbReference>
<dbReference type="Pfam" id="PF00213">
    <property type="entry name" value="OSCP"/>
    <property type="match status" value="1"/>
</dbReference>
<dbReference type="InterPro" id="IPR020781">
    <property type="entry name" value="ATPase_OSCP/d_CS"/>
</dbReference>
<dbReference type="PANTHER" id="PTHR11910">
    <property type="entry name" value="ATP SYNTHASE DELTA CHAIN"/>
    <property type="match status" value="1"/>
</dbReference>
<evidence type="ECO:0000256" key="4">
    <source>
        <dbReference type="ARBA" id="ARBA00023065"/>
    </source>
</evidence>
<sequence>MALDRETVGTRYATALFDLATEEKTLDSIYEEVVALQQVFTTNDTLGEVLSGAILTSDQKKPLLAALKKDASKTVANLLQMVFDYGRMAEMPNILADYIQLYDQKRGLVHAKVTSAVPLSADQKDALAQQFATRIGANNVELDNVVDDSIIGGVIVKSNDLIIDGSIRTRLMHVRQLLLG</sequence>
<evidence type="ECO:0000313" key="9">
    <source>
        <dbReference type="EMBL" id="ANK63212.1"/>
    </source>
</evidence>
<dbReference type="PROSITE" id="PS00389">
    <property type="entry name" value="ATPASE_DELTA"/>
    <property type="match status" value="1"/>
</dbReference>
<keyword evidence="5 8" id="KW-0472">Membrane</keyword>
<organism evidence="9 10">
    <name type="scientific">Loigolactobacillus backii</name>
    <dbReference type="NCBI Taxonomy" id="375175"/>
    <lineage>
        <taxon>Bacteria</taxon>
        <taxon>Bacillati</taxon>
        <taxon>Bacillota</taxon>
        <taxon>Bacilli</taxon>
        <taxon>Lactobacillales</taxon>
        <taxon>Lactobacillaceae</taxon>
        <taxon>Loigolactobacillus</taxon>
    </lineage>
</organism>
<comment type="similarity">
    <text evidence="8">Belongs to the ATPase delta chain family.</text>
</comment>
<evidence type="ECO:0000256" key="8">
    <source>
        <dbReference type="HAMAP-Rule" id="MF_01416"/>
    </source>
</evidence>
<keyword evidence="7 8" id="KW-0066">ATP synthesis</keyword>
<gene>
    <name evidence="8" type="primary">atpH</name>
    <name evidence="9" type="ORF">AYR53_10810</name>
</gene>
<dbReference type="EMBL" id="CP014873">
    <property type="protein sequence ID" value="ANK63212.1"/>
    <property type="molecule type" value="Genomic_DNA"/>
</dbReference>
<dbReference type="OrthoDB" id="9786633at2"/>
<dbReference type="PRINTS" id="PR00125">
    <property type="entry name" value="ATPASEDELTA"/>
</dbReference>
<dbReference type="STRING" id="375175.AYR53_10810"/>
<evidence type="ECO:0000256" key="6">
    <source>
        <dbReference type="ARBA" id="ARBA00023196"/>
    </source>
</evidence>
<comment type="function">
    <text evidence="8">F(1)F(0) ATP synthase produces ATP from ADP in the presence of a proton or sodium gradient. F-type ATPases consist of two structural domains, F(1) containing the extramembraneous catalytic core and F(0) containing the membrane proton channel, linked together by a central stalk and a peripheral stalk. During catalysis, ATP synthesis in the catalytic domain of F(1) is coupled via a rotary mechanism of the central stalk subunits to proton translocation.</text>
</comment>
<keyword evidence="10" id="KW-1185">Reference proteome</keyword>
<evidence type="ECO:0000256" key="5">
    <source>
        <dbReference type="ARBA" id="ARBA00023136"/>
    </source>
</evidence>
<dbReference type="KEGG" id="lbt:AYR52_06125"/>
<keyword evidence="4 8" id="KW-0406">Ion transport</keyword>
<dbReference type="GO" id="GO:0046933">
    <property type="term" value="F:proton-transporting ATP synthase activity, rotational mechanism"/>
    <property type="evidence" value="ECO:0007669"/>
    <property type="project" value="UniProtKB-UniRule"/>
</dbReference>
<dbReference type="InterPro" id="IPR000711">
    <property type="entry name" value="ATPase_OSCP/dsu"/>
</dbReference>
<dbReference type="SUPFAM" id="SSF47928">
    <property type="entry name" value="N-terminal domain of the delta subunit of the F1F0-ATP synthase"/>
    <property type="match status" value="1"/>
</dbReference>
<keyword evidence="2 8" id="KW-0813">Transport</keyword>
<protein>
    <recommendedName>
        <fullName evidence="8">ATP synthase subunit delta</fullName>
    </recommendedName>
    <alternativeName>
        <fullName evidence="8">ATP synthase F(1) sector subunit delta</fullName>
    </alternativeName>
    <alternativeName>
        <fullName evidence="8">F-type ATPase subunit delta</fullName>
        <shortName evidence="8">F-ATPase subunit delta</shortName>
    </alternativeName>
</protein>